<organism evidence="1 2">
    <name type="scientific">Candidatus Magnetobacterium bavaricum</name>
    <dbReference type="NCBI Taxonomy" id="29290"/>
    <lineage>
        <taxon>Bacteria</taxon>
        <taxon>Pseudomonadati</taxon>
        <taxon>Nitrospirota</taxon>
        <taxon>Thermodesulfovibrionia</taxon>
        <taxon>Thermodesulfovibrionales</taxon>
        <taxon>Candidatus Magnetobacteriaceae</taxon>
        <taxon>Candidatus Magnetobacterium</taxon>
    </lineage>
</organism>
<dbReference type="InterPro" id="IPR051404">
    <property type="entry name" value="TA_system_antitoxin"/>
</dbReference>
<dbReference type="AlphaFoldDB" id="A0A0F3GN40"/>
<proteinExistence type="predicted"/>
<dbReference type="Gene3D" id="3.30.160.250">
    <property type="match status" value="1"/>
</dbReference>
<dbReference type="SUPFAM" id="SSF143100">
    <property type="entry name" value="TTHA1013/TTHA0281-like"/>
    <property type="match status" value="1"/>
</dbReference>
<evidence type="ECO:0000313" key="2">
    <source>
        <dbReference type="Proteomes" id="UP000033423"/>
    </source>
</evidence>
<dbReference type="PANTHER" id="PTHR34504:SF2">
    <property type="entry name" value="UPF0150 PROTEIN SSL0259"/>
    <property type="match status" value="1"/>
</dbReference>
<dbReference type="PANTHER" id="PTHR34504">
    <property type="entry name" value="ANTITOXIN HICB"/>
    <property type="match status" value="1"/>
</dbReference>
<dbReference type="Proteomes" id="UP000033423">
    <property type="component" value="Unassembled WGS sequence"/>
</dbReference>
<evidence type="ECO:0000313" key="1">
    <source>
        <dbReference type="EMBL" id="KJU82108.1"/>
    </source>
</evidence>
<protein>
    <submittedName>
        <fullName evidence="1">Uncharacterized protein family UPF0150 domain protein</fullName>
    </submittedName>
</protein>
<name>A0A0F3GN40_9BACT</name>
<reference evidence="1 2" key="1">
    <citation type="submission" date="2015-02" db="EMBL/GenBank/DDBJ databases">
        <title>Single-cell genomics of uncultivated deep-branching MTB reveals a conserved set of magnetosome genes.</title>
        <authorList>
            <person name="Kolinko S."/>
            <person name="Richter M."/>
            <person name="Glockner F.O."/>
            <person name="Brachmann A."/>
            <person name="Schuler D."/>
        </authorList>
    </citation>
    <scope>NUCLEOTIDE SEQUENCE [LARGE SCALE GENOMIC DNA]</scope>
    <source>
        <strain evidence="1">TM-1</strain>
    </source>
</reference>
<comment type="caution">
    <text evidence="1">The sequence shown here is derived from an EMBL/GenBank/DDBJ whole genome shotgun (WGS) entry which is preliminary data.</text>
</comment>
<accession>A0A0F3GN40</accession>
<dbReference type="EMBL" id="LACI01002423">
    <property type="protein sequence ID" value="KJU82108.1"/>
    <property type="molecule type" value="Genomic_DNA"/>
</dbReference>
<gene>
    <name evidence="1" type="ORF">MBAV_005703</name>
</gene>
<keyword evidence="2" id="KW-1185">Reference proteome</keyword>
<dbReference type="InterPro" id="IPR035069">
    <property type="entry name" value="TTHA1013/TTHA0281-like"/>
</dbReference>
<sequence>MKIKATFVKDGKWWVAWTNDVPGAMTQGKTIEEARENLVDAIREMQLPYDIENLPNSKVIIEEMEI</sequence>